<organism evidence="5 6">
    <name type="scientific">Aphis craccivora</name>
    <name type="common">Cowpea aphid</name>
    <dbReference type="NCBI Taxonomy" id="307492"/>
    <lineage>
        <taxon>Eukaryota</taxon>
        <taxon>Metazoa</taxon>
        <taxon>Ecdysozoa</taxon>
        <taxon>Arthropoda</taxon>
        <taxon>Hexapoda</taxon>
        <taxon>Insecta</taxon>
        <taxon>Pterygota</taxon>
        <taxon>Neoptera</taxon>
        <taxon>Paraneoptera</taxon>
        <taxon>Hemiptera</taxon>
        <taxon>Sternorrhyncha</taxon>
        <taxon>Aphidomorpha</taxon>
        <taxon>Aphidoidea</taxon>
        <taxon>Aphididae</taxon>
        <taxon>Aphidini</taxon>
        <taxon>Aphis</taxon>
        <taxon>Aphis</taxon>
    </lineage>
</organism>
<evidence type="ECO:0000259" key="4">
    <source>
        <dbReference type="PROSITE" id="PS50089"/>
    </source>
</evidence>
<keyword evidence="1 3" id="KW-0479">Metal-binding</keyword>
<proteinExistence type="predicted"/>
<evidence type="ECO:0000313" key="6">
    <source>
        <dbReference type="Proteomes" id="UP000478052"/>
    </source>
</evidence>
<gene>
    <name evidence="5" type="ORF">FWK35_00032268</name>
</gene>
<dbReference type="Proteomes" id="UP000478052">
    <property type="component" value="Unassembled WGS sequence"/>
</dbReference>
<dbReference type="EMBL" id="VUJU01009167">
    <property type="protein sequence ID" value="KAF0721515.1"/>
    <property type="molecule type" value="Genomic_DNA"/>
</dbReference>
<dbReference type="Pfam" id="PF13920">
    <property type="entry name" value="zf-C3HC4_3"/>
    <property type="match status" value="1"/>
</dbReference>
<evidence type="ECO:0000256" key="2">
    <source>
        <dbReference type="ARBA" id="ARBA00022833"/>
    </source>
</evidence>
<dbReference type="PROSITE" id="PS50089">
    <property type="entry name" value="ZF_RING_2"/>
    <property type="match status" value="1"/>
</dbReference>
<name>A0A6G0W505_APHCR</name>
<dbReference type="OrthoDB" id="6630164at2759"/>
<dbReference type="PANTHER" id="PTHR14879:SF5">
    <property type="entry name" value="RING-TYPE DOMAIN-CONTAINING PROTEIN"/>
    <property type="match status" value="1"/>
</dbReference>
<dbReference type="InterPro" id="IPR013083">
    <property type="entry name" value="Znf_RING/FYVE/PHD"/>
</dbReference>
<keyword evidence="2" id="KW-0862">Zinc</keyword>
<evidence type="ECO:0000256" key="3">
    <source>
        <dbReference type="PROSITE-ProRule" id="PRU00175"/>
    </source>
</evidence>
<feature type="domain" description="RING-type" evidence="4">
    <location>
        <begin position="214"/>
        <end position="251"/>
    </location>
</feature>
<sequence length="262" mass="30279">MYPGKYIFIKTNFIFFIENLKNLSSKYHVATRQLGLGQRVSGAVKVKYLLNSGRILKSTQQLDLGHITLKDFLLQCSHSAERYIREEMNWHINVEQGNPLVIKLKPTFIKKLIHVLNSGVMEENEYEVAIGVEELPENLELPENIELPVNIVLPVNPEPEEVHEWDERDFFIPEDLELARWQEEYGNDEYPDNIPYVQIDRNLQVNLHNEETICVVCRDGARSHASVPCGHRVLCVDCADQLRNNRCPICNGESTGVIRIWQ</sequence>
<accession>A0A6G0W505</accession>
<dbReference type="PANTHER" id="PTHR14879">
    <property type="entry name" value="CASPASE REGULATOR, RING FINGER DOMAIN-CONTAINING"/>
    <property type="match status" value="1"/>
</dbReference>
<comment type="caution">
    <text evidence="5">The sequence shown here is derived from an EMBL/GenBank/DDBJ whole genome shotgun (WGS) entry which is preliminary data.</text>
</comment>
<protein>
    <recommendedName>
        <fullName evidence="4">RING-type domain-containing protein</fullName>
    </recommendedName>
</protein>
<keyword evidence="1 3" id="KW-0863">Zinc-finger</keyword>
<dbReference type="GO" id="GO:0008270">
    <property type="term" value="F:zinc ion binding"/>
    <property type="evidence" value="ECO:0007669"/>
    <property type="project" value="UniProtKB-KW"/>
</dbReference>
<dbReference type="InterPro" id="IPR051728">
    <property type="entry name" value="RING-FYVE_E3_ubiquitin-ligase"/>
</dbReference>
<reference evidence="5 6" key="1">
    <citation type="submission" date="2019-08" db="EMBL/GenBank/DDBJ databases">
        <title>Whole genome of Aphis craccivora.</title>
        <authorList>
            <person name="Voronova N.V."/>
            <person name="Shulinski R.S."/>
            <person name="Bandarenka Y.V."/>
            <person name="Zhorov D.G."/>
            <person name="Warner D."/>
        </authorList>
    </citation>
    <scope>NUCLEOTIDE SEQUENCE [LARGE SCALE GENOMIC DNA]</scope>
    <source>
        <strain evidence="5">180601</strain>
        <tissue evidence="5">Whole Body</tissue>
    </source>
</reference>
<keyword evidence="6" id="KW-1185">Reference proteome</keyword>
<evidence type="ECO:0000256" key="1">
    <source>
        <dbReference type="ARBA" id="ARBA00022771"/>
    </source>
</evidence>
<dbReference type="InterPro" id="IPR001841">
    <property type="entry name" value="Znf_RING"/>
</dbReference>
<dbReference type="Gene3D" id="3.30.40.10">
    <property type="entry name" value="Zinc/RING finger domain, C3HC4 (zinc finger)"/>
    <property type="match status" value="1"/>
</dbReference>
<dbReference type="SUPFAM" id="SSF57850">
    <property type="entry name" value="RING/U-box"/>
    <property type="match status" value="1"/>
</dbReference>
<dbReference type="AlphaFoldDB" id="A0A6G0W505"/>
<evidence type="ECO:0000313" key="5">
    <source>
        <dbReference type="EMBL" id="KAF0721515.1"/>
    </source>
</evidence>